<dbReference type="RefSeq" id="WP_378997227.1">
    <property type="nucleotide sequence ID" value="NZ_JBHSMT010000013.1"/>
</dbReference>
<evidence type="ECO:0000313" key="10">
    <source>
        <dbReference type="Proteomes" id="UP001596045"/>
    </source>
</evidence>
<dbReference type="GO" id="GO:0008675">
    <property type="term" value="F:2-dehydro-3-deoxy-phosphogluconate aldolase activity"/>
    <property type="evidence" value="ECO:0007669"/>
    <property type="project" value="UniProtKB-EC"/>
</dbReference>
<evidence type="ECO:0000256" key="8">
    <source>
        <dbReference type="ARBA" id="ARBA00023277"/>
    </source>
</evidence>
<name>A0ABW0M973_9BURK</name>
<dbReference type="EC" id="4.1.2.14" evidence="5"/>
<keyword evidence="10" id="KW-1185">Reference proteome</keyword>
<dbReference type="InterPro" id="IPR031338">
    <property type="entry name" value="KDPG/KHG_AS_2"/>
</dbReference>
<comment type="catalytic activity">
    <reaction evidence="1">
        <text>2-dehydro-3-deoxy-6-phospho-D-gluconate = D-glyceraldehyde 3-phosphate + pyruvate</text>
        <dbReference type="Rhea" id="RHEA:17089"/>
        <dbReference type="ChEBI" id="CHEBI:15361"/>
        <dbReference type="ChEBI" id="CHEBI:57569"/>
        <dbReference type="ChEBI" id="CHEBI:59776"/>
        <dbReference type="EC" id="4.1.2.14"/>
    </reaction>
</comment>
<evidence type="ECO:0000256" key="6">
    <source>
        <dbReference type="ARBA" id="ARBA00023239"/>
    </source>
</evidence>
<dbReference type="InterPro" id="IPR031337">
    <property type="entry name" value="KDPG/KHG_AS_1"/>
</dbReference>
<dbReference type="NCBIfam" id="TIGR01182">
    <property type="entry name" value="eda"/>
    <property type="match status" value="1"/>
</dbReference>
<dbReference type="PROSITE" id="PS00159">
    <property type="entry name" value="ALDOLASE_KDPG_KHG_1"/>
    <property type="match status" value="1"/>
</dbReference>
<dbReference type="InterPro" id="IPR000887">
    <property type="entry name" value="Aldlse_KDPG_KHG"/>
</dbReference>
<reference evidence="10" key="1">
    <citation type="journal article" date="2019" name="Int. J. Syst. Evol. Microbiol.">
        <title>The Global Catalogue of Microorganisms (GCM) 10K type strain sequencing project: providing services to taxonomists for standard genome sequencing and annotation.</title>
        <authorList>
            <consortium name="The Broad Institute Genomics Platform"/>
            <consortium name="The Broad Institute Genome Sequencing Center for Infectious Disease"/>
            <person name="Wu L."/>
            <person name="Ma J."/>
        </authorList>
    </citation>
    <scope>NUCLEOTIDE SEQUENCE [LARGE SCALE GENOMIC DNA]</scope>
    <source>
        <strain evidence="10">JCM 17066</strain>
    </source>
</reference>
<dbReference type="GO" id="GO:0008700">
    <property type="term" value="F:(R,S)-4-hydroxy-2-oxoglutarate aldolase activity"/>
    <property type="evidence" value="ECO:0007669"/>
    <property type="project" value="UniProtKB-EC"/>
</dbReference>
<dbReference type="EMBL" id="JBHSMT010000013">
    <property type="protein sequence ID" value="MFC5474160.1"/>
    <property type="molecule type" value="Genomic_DNA"/>
</dbReference>
<evidence type="ECO:0000256" key="4">
    <source>
        <dbReference type="ARBA" id="ARBA00011233"/>
    </source>
</evidence>
<comment type="caution">
    <text evidence="9">The sequence shown here is derived from an EMBL/GenBank/DDBJ whole genome shotgun (WGS) entry which is preliminary data.</text>
</comment>
<dbReference type="SUPFAM" id="SSF51569">
    <property type="entry name" value="Aldolase"/>
    <property type="match status" value="1"/>
</dbReference>
<keyword evidence="6 9" id="KW-0456">Lyase</keyword>
<sequence length="218" mass="22124">MTSTNILYGNQLLDIMRASPVIPVIAIDDIAHAVPLAKALVAGGIRVLEVTLRTEHGLPAIRAIAEQVPEAIVGVGTLTQAAEFTAARDAGAVFGVSPGLTPALIAAAKTSGLPLLPGVMTPSEVMAAREAGFRQLKLFPAVPAGGVGMLNAIAGPLSDVTFCPTGGISLSTAPEFLACKNVACVGGSWLTPKDLLKSGDWAGITALAIAASKLRKVI</sequence>
<dbReference type="CDD" id="cd00452">
    <property type="entry name" value="KDPG_aldolase"/>
    <property type="match status" value="1"/>
</dbReference>
<comment type="pathway">
    <text evidence="2">Carbohydrate acid metabolism; 2-dehydro-3-deoxy-D-gluconate degradation; D-glyceraldehyde 3-phosphate and pyruvate from 2-dehydro-3-deoxy-D-gluconate: step 2/2.</text>
</comment>
<proteinExistence type="inferred from homology"/>
<dbReference type="Proteomes" id="UP001596045">
    <property type="component" value="Unassembled WGS sequence"/>
</dbReference>
<dbReference type="PROSITE" id="PS00160">
    <property type="entry name" value="ALDOLASE_KDPG_KHG_2"/>
    <property type="match status" value="1"/>
</dbReference>
<evidence type="ECO:0000256" key="2">
    <source>
        <dbReference type="ARBA" id="ARBA00004736"/>
    </source>
</evidence>
<dbReference type="PANTHER" id="PTHR30246">
    <property type="entry name" value="2-KETO-3-DEOXY-6-PHOSPHOGLUCONATE ALDOLASE"/>
    <property type="match status" value="1"/>
</dbReference>
<evidence type="ECO:0000256" key="1">
    <source>
        <dbReference type="ARBA" id="ARBA00000654"/>
    </source>
</evidence>
<dbReference type="InterPro" id="IPR013785">
    <property type="entry name" value="Aldolase_TIM"/>
</dbReference>
<evidence type="ECO:0000256" key="7">
    <source>
        <dbReference type="ARBA" id="ARBA00023270"/>
    </source>
</evidence>
<evidence type="ECO:0000256" key="3">
    <source>
        <dbReference type="ARBA" id="ARBA00006906"/>
    </source>
</evidence>
<comment type="similarity">
    <text evidence="3">Belongs to the KHG/KDPG aldolase family.</text>
</comment>
<keyword evidence="7" id="KW-0704">Schiff base</keyword>
<comment type="subunit">
    <text evidence="4">Homotrimer.</text>
</comment>
<dbReference type="NCBIfam" id="NF004325">
    <property type="entry name" value="PRK05718.1"/>
    <property type="match status" value="1"/>
</dbReference>
<gene>
    <name evidence="9" type="ORF">ACFPM8_09325</name>
</gene>
<organism evidence="9 10">
    <name type="scientific">Paraherbaspirillum soli</name>
    <dbReference type="NCBI Taxonomy" id="631222"/>
    <lineage>
        <taxon>Bacteria</taxon>
        <taxon>Pseudomonadati</taxon>
        <taxon>Pseudomonadota</taxon>
        <taxon>Betaproteobacteria</taxon>
        <taxon>Burkholderiales</taxon>
        <taxon>Oxalobacteraceae</taxon>
        <taxon>Paraherbaspirillum</taxon>
    </lineage>
</organism>
<evidence type="ECO:0000313" key="9">
    <source>
        <dbReference type="EMBL" id="MFC5474160.1"/>
    </source>
</evidence>
<evidence type="ECO:0000256" key="5">
    <source>
        <dbReference type="ARBA" id="ARBA00013063"/>
    </source>
</evidence>
<keyword evidence="8" id="KW-0119">Carbohydrate metabolism</keyword>
<dbReference type="Pfam" id="PF01081">
    <property type="entry name" value="Aldolase"/>
    <property type="match status" value="1"/>
</dbReference>
<protein>
    <recommendedName>
        <fullName evidence="5">2-dehydro-3-deoxy-phosphogluconate aldolase</fullName>
        <ecNumber evidence="5">4.1.2.14</ecNumber>
    </recommendedName>
</protein>
<dbReference type="PANTHER" id="PTHR30246:SF1">
    <property type="entry name" value="2-DEHYDRO-3-DEOXY-6-PHOSPHOGALACTONATE ALDOLASE-RELATED"/>
    <property type="match status" value="1"/>
</dbReference>
<dbReference type="Gene3D" id="3.20.20.70">
    <property type="entry name" value="Aldolase class I"/>
    <property type="match status" value="1"/>
</dbReference>
<accession>A0ABW0M973</accession>